<organism evidence="3 4">
    <name type="scientific">Jutongia hominis</name>
    <dbReference type="NCBI Taxonomy" id="2763664"/>
    <lineage>
        <taxon>Bacteria</taxon>
        <taxon>Bacillati</taxon>
        <taxon>Bacillota</taxon>
        <taxon>Clostridia</taxon>
        <taxon>Lachnospirales</taxon>
        <taxon>Lachnospiraceae</taxon>
        <taxon>Jutongia</taxon>
    </lineage>
</organism>
<dbReference type="SUPFAM" id="SSF55166">
    <property type="entry name" value="Hedgehog/DD-peptidase"/>
    <property type="match status" value="1"/>
</dbReference>
<dbReference type="InterPro" id="IPR052179">
    <property type="entry name" value="DD-CPase-like"/>
</dbReference>
<evidence type="ECO:0000256" key="1">
    <source>
        <dbReference type="SAM" id="MobiDB-lite"/>
    </source>
</evidence>
<feature type="region of interest" description="Disordered" evidence="1">
    <location>
        <begin position="278"/>
        <end position="377"/>
    </location>
</feature>
<feature type="domain" description="D-alanyl-D-alanine carboxypeptidase-like core" evidence="2">
    <location>
        <begin position="116"/>
        <end position="245"/>
    </location>
</feature>
<feature type="region of interest" description="Disordered" evidence="1">
    <location>
        <begin position="43"/>
        <end position="67"/>
    </location>
</feature>
<dbReference type="PANTHER" id="PTHR34385:SF1">
    <property type="entry name" value="PEPTIDOGLYCAN L-ALANYL-D-GLUTAMATE ENDOPEPTIDASE CWLK"/>
    <property type="match status" value="1"/>
</dbReference>
<name>A0ABR7MST0_9FIRM</name>
<evidence type="ECO:0000313" key="3">
    <source>
        <dbReference type="EMBL" id="MBC8556520.1"/>
    </source>
</evidence>
<dbReference type="Gene3D" id="3.30.1380.10">
    <property type="match status" value="1"/>
</dbReference>
<dbReference type="EMBL" id="JACRSW010000008">
    <property type="protein sequence ID" value="MBC8556520.1"/>
    <property type="molecule type" value="Genomic_DNA"/>
</dbReference>
<comment type="caution">
    <text evidence="3">The sequence shown here is derived from an EMBL/GenBank/DDBJ whole genome shotgun (WGS) entry which is preliminary data.</text>
</comment>
<dbReference type="Pfam" id="PF02557">
    <property type="entry name" value="VanY"/>
    <property type="match status" value="1"/>
</dbReference>
<evidence type="ECO:0000313" key="4">
    <source>
        <dbReference type="Proteomes" id="UP000637513"/>
    </source>
</evidence>
<sequence>MKRKIAILGACVIVLAGAVGIKMSSQPATDAVSKSQSKKYEYTDIQKDQKEETDVAKEEDTATSEKKKTEYIKADINPDSYTVLVNREHLISKDYIPGDLVIPNIPFSFYGRYEKSYMRKRAAGALEDLFAGAKKKGYTLKGVSAYRSYERQKQIYDNNVRSRGTTQTDKVSAVPGSSEHQTGLSIDVSSDSVGCSIETSFGSTKEGKWLEKNCYKYGFIIRYPKDKTKITGYSYEPWHIRYVGKNLAKYLYKNNLTLEEYYKITTIDNKVAADPVEDTDTNAAADKKAETAPTPRPTKKPTATPVPTPTATPKKTKKPKKTQKPKATKKPTPKPTKKAVATKKPIVTAKPTQTPVRHTEAPSQEPTQTPAAEEPGM</sequence>
<accession>A0ABR7MST0</accession>
<evidence type="ECO:0000259" key="2">
    <source>
        <dbReference type="Pfam" id="PF02557"/>
    </source>
</evidence>
<feature type="compositionally biased region" description="Polar residues" evidence="1">
    <location>
        <begin position="157"/>
        <end position="170"/>
    </location>
</feature>
<dbReference type="InterPro" id="IPR003709">
    <property type="entry name" value="VanY-like_core_dom"/>
</dbReference>
<reference evidence="3 4" key="1">
    <citation type="submission" date="2020-08" db="EMBL/GenBank/DDBJ databases">
        <title>Genome public.</title>
        <authorList>
            <person name="Liu C."/>
            <person name="Sun Q."/>
        </authorList>
    </citation>
    <scope>NUCLEOTIDE SEQUENCE [LARGE SCALE GENOMIC DNA]</scope>
    <source>
        <strain evidence="3 4">BX3</strain>
    </source>
</reference>
<gene>
    <name evidence="3" type="ORF">H8700_02170</name>
</gene>
<dbReference type="PANTHER" id="PTHR34385">
    <property type="entry name" value="D-ALANYL-D-ALANINE CARBOXYPEPTIDASE"/>
    <property type="match status" value="1"/>
</dbReference>
<dbReference type="RefSeq" id="WP_249302728.1">
    <property type="nucleotide sequence ID" value="NZ_JACRSW010000008.1"/>
</dbReference>
<feature type="compositionally biased region" description="Basic residues" evidence="1">
    <location>
        <begin position="314"/>
        <end position="341"/>
    </location>
</feature>
<feature type="compositionally biased region" description="Polar residues" evidence="1">
    <location>
        <begin position="351"/>
        <end position="370"/>
    </location>
</feature>
<feature type="region of interest" description="Disordered" evidence="1">
    <location>
        <begin position="157"/>
        <end position="181"/>
    </location>
</feature>
<protein>
    <submittedName>
        <fullName evidence="3">M15 family metallopeptidase</fullName>
    </submittedName>
</protein>
<proteinExistence type="predicted"/>
<dbReference type="Proteomes" id="UP000637513">
    <property type="component" value="Unassembled WGS sequence"/>
</dbReference>
<dbReference type="InterPro" id="IPR009045">
    <property type="entry name" value="Zn_M74/Hedgehog-like"/>
</dbReference>
<dbReference type="CDD" id="cd14852">
    <property type="entry name" value="LD-carboxypeptidase"/>
    <property type="match status" value="1"/>
</dbReference>
<keyword evidence="4" id="KW-1185">Reference proteome</keyword>
<dbReference type="InterPro" id="IPR058193">
    <property type="entry name" value="VanY/YodJ_core_dom"/>
</dbReference>